<comment type="caution">
    <text evidence="1">The sequence shown here is derived from an EMBL/GenBank/DDBJ whole genome shotgun (WGS) entry which is preliminary data.</text>
</comment>
<dbReference type="EMBL" id="JAHWGL010000033">
    <property type="protein sequence ID" value="MBW3128846.1"/>
    <property type="molecule type" value="Genomic_DNA"/>
</dbReference>
<dbReference type="RefSeq" id="WP_219158681.1">
    <property type="nucleotide sequence ID" value="NZ_JAHWGL010000033.1"/>
</dbReference>
<evidence type="ECO:0000313" key="2">
    <source>
        <dbReference type="Proteomes" id="UP000826188"/>
    </source>
</evidence>
<keyword evidence="2" id="KW-1185">Reference proteome</keyword>
<evidence type="ECO:0008006" key="3">
    <source>
        <dbReference type="Google" id="ProtNLM"/>
    </source>
</evidence>
<name>A0ABS6X0L3_9BACT</name>
<dbReference type="Proteomes" id="UP000826188">
    <property type="component" value="Unassembled WGS sequence"/>
</dbReference>
<organism evidence="1 2">
    <name type="scientific">Hymenobacter profundi</name>
    <dbReference type="NCBI Taxonomy" id="1982110"/>
    <lineage>
        <taxon>Bacteria</taxon>
        <taxon>Pseudomonadati</taxon>
        <taxon>Bacteroidota</taxon>
        <taxon>Cytophagia</taxon>
        <taxon>Cytophagales</taxon>
        <taxon>Hymenobacteraceae</taxon>
        <taxon>Hymenobacter</taxon>
    </lineage>
</organism>
<accession>A0ABS6X0L3</accession>
<sequence length="140" mass="15516">MKSLLTLLAFSSLLLQSCTQDDNSTEEEVTPTISIRGQIVYGAGDCMPAIDEAGRKYNMYTGEVYFIRKQALDQLGNGSFEQLKQASLHYPVKAGKFRAAPPADTYVVVLAEQVANQHVVTVTATQPVVQDFKFWKCLSY</sequence>
<proteinExistence type="predicted"/>
<reference evidence="1 2" key="1">
    <citation type="submission" date="2021-07" db="EMBL/GenBank/DDBJ databases">
        <title>Hymenobacter profundi sp. nov., isolated from deep-sea water.</title>
        <authorList>
            <person name="Kim M.K."/>
        </authorList>
    </citation>
    <scope>NUCLEOTIDE SEQUENCE [LARGE SCALE GENOMIC DNA]</scope>
    <source>
        <strain evidence="1 2">M2</strain>
    </source>
</reference>
<protein>
    <recommendedName>
        <fullName evidence="3">NlpE C-terminal OB domain-containing protein</fullName>
    </recommendedName>
</protein>
<evidence type="ECO:0000313" key="1">
    <source>
        <dbReference type="EMBL" id="MBW3128846.1"/>
    </source>
</evidence>
<dbReference type="PROSITE" id="PS51257">
    <property type="entry name" value="PROKAR_LIPOPROTEIN"/>
    <property type="match status" value="1"/>
</dbReference>
<gene>
    <name evidence="1" type="ORF">KYK14_09820</name>
</gene>